<comment type="caution">
    <text evidence="2">The sequence shown here is derived from an EMBL/GenBank/DDBJ whole genome shotgun (WGS) entry which is preliminary data.</text>
</comment>
<reference evidence="2" key="1">
    <citation type="submission" date="2021-02" db="EMBL/GenBank/DDBJ databases">
        <authorList>
            <person name="Steward A R."/>
        </authorList>
    </citation>
    <scope>NUCLEOTIDE SEQUENCE</scope>
</reference>
<dbReference type="OrthoDB" id="6779410at2759"/>
<dbReference type="AlphaFoldDB" id="A0A821XT83"/>
<accession>A0A821XT83</accession>
<organism evidence="2 3">
    <name type="scientific">Pieris macdunnoughi</name>
    <dbReference type="NCBI Taxonomy" id="345717"/>
    <lineage>
        <taxon>Eukaryota</taxon>
        <taxon>Metazoa</taxon>
        <taxon>Ecdysozoa</taxon>
        <taxon>Arthropoda</taxon>
        <taxon>Hexapoda</taxon>
        <taxon>Insecta</taxon>
        <taxon>Pterygota</taxon>
        <taxon>Neoptera</taxon>
        <taxon>Endopterygota</taxon>
        <taxon>Lepidoptera</taxon>
        <taxon>Glossata</taxon>
        <taxon>Ditrysia</taxon>
        <taxon>Papilionoidea</taxon>
        <taxon>Pieridae</taxon>
        <taxon>Pierinae</taxon>
        <taxon>Pieris</taxon>
    </lineage>
</organism>
<proteinExistence type="predicted"/>
<dbReference type="Proteomes" id="UP000663880">
    <property type="component" value="Unassembled WGS sequence"/>
</dbReference>
<evidence type="ECO:0000313" key="2">
    <source>
        <dbReference type="EMBL" id="CAF4947665.1"/>
    </source>
</evidence>
<dbReference type="InterPro" id="IPR004875">
    <property type="entry name" value="DDE_SF_endonuclease_dom"/>
</dbReference>
<gene>
    <name evidence="2" type="ORF">PMACD_LOCUS15346</name>
</gene>
<dbReference type="Pfam" id="PF03184">
    <property type="entry name" value="DDE_1"/>
    <property type="match status" value="1"/>
</dbReference>
<evidence type="ECO:0000259" key="1">
    <source>
        <dbReference type="Pfam" id="PF03184"/>
    </source>
</evidence>
<sequence>MEVLVTKATANKARKRTRNPENWKANIAKKQRYMPKKAPERIICSHKNKHLKCSSLTMTDIMNFHSSFYSSNKRSDQDALILKCCKTQKVFSSYAQIEQSNEKENLTVLLTFNANGDMCPPCIVFPYIRPPKAVVNSMPQNWCLGRSETGWMREVFFEYITNEFNNWILENNIKKPVLLLVDGHKSHMSLMLSTACEQLQIILYPLPPNTTHILQPADTYKNAQCVVSSGMEAHCKNVAEVMFAIEQMYRESLFP</sequence>
<dbReference type="EMBL" id="CAJOBZ010000070">
    <property type="protein sequence ID" value="CAF4947665.1"/>
    <property type="molecule type" value="Genomic_DNA"/>
</dbReference>
<keyword evidence="3" id="KW-1185">Reference proteome</keyword>
<evidence type="ECO:0000313" key="3">
    <source>
        <dbReference type="Proteomes" id="UP000663880"/>
    </source>
</evidence>
<dbReference type="GO" id="GO:0003676">
    <property type="term" value="F:nucleic acid binding"/>
    <property type="evidence" value="ECO:0007669"/>
    <property type="project" value="InterPro"/>
</dbReference>
<feature type="domain" description="DDE-1" evidence="1">
    <location>
        <begin position="103"/>
        <end position="218"/>
    </location>
</feature>
<protein>
    <recommendedName>
        <fullName evidence="1">DDE-1 domain-containing protein</fullName>
    </recommendedName>
</protein>
<name>A0A821XT83_9NEOP</name>